<dbReference type="FunFam" id="2.120.10.80:FF:000134">
    <property type="entry name" value="Kelch domain-containing protein, putative"/>
    <property type="match status" value="1"/>
</dbReference>
<dbReference type="InterPro" id="IPR052637">
    <property type="entry name" value="KLHDC3-like"/>
</dbReference>
<protein>
    <submittedName>
        <fullName evidence="1">Kelch repeat protein</fullName>
    </submittedName>
</protein>
<keyword evidence="2" id="KW-1185">Reference proteome</keyword>
<evidence type="ECO:0000313" key="1">
    <source>
        <dbReference type="EMBL" id="PIO68211.1"/>
    </source>
</evidence>
<dbReference type="Pfam" id="PF24681">
    <property type="entry name" value="Kelch_KLHDC2_KLHL20_DRC7"/>
    <property type="match status" value="1"/>
</dbReference>
<sequence>MSLSPMILSYGVIDRKCCASHVVTSLILSNQVFSFGGYCSGETVDPEQPIDIHMLDTNTYRWISVKAHSSDVEEGDDRMEEDDMEPLRSLPYQRYGHTVCAYRGRAYLWGGRNDDYGASSTLHEFDPVLLRWRIVPVEGRVPPARDGHSAVVVGDRMFLFGGFEEDLQRFSQETYVFDFLTNRWSEFNTTGQPPLWRDFHTAVAIDSKMYIFGGRSDYTGQFHSTRDMYDERLKALDLRTGEWSDPICNGVGPSGRRSHSAWTYGGKMYIFGGYLGTQNMHYDDLFSFDPSTNHWEKIKTSGRMPSARRRQCTVVVGSRVFLFGGTMPVKNSSGSPSGLADLADLYVLDYGNFHCCEMSGTHLRWGDPVLRSDDDSVHKIGLNIDVPAKQLTLHPKQRWPVKNSSGSPSGLADLADLYVLDYAPSLKHLAAGVVLRYNFHKAFADYIPRDLK</sequence>
<proteinExistence type="predicted"/>
<reference evidence="1 2" key="1">
    <citation type="submission" date="2015-09" db="EMBL/GenBank/DDBJ databases">
        <title>Draft genome of the parasitic nematode Teladorsagia circumcincta isolate WARC Sus (inbred).</title>
        <authorList>
            <person name="Mitreva M."/>
        </authorList>
    </citation>
    <scope>NUCLEOTIDE SEQUENCE [LARGE SCALE GENOMIC DNA]</scope>
    <source>
        <strain evidence="1 2">S</strain>
    </source>
</reference>
<dbReference type="GO" id="GO:0005737">
    <property type="term" value="C:cytoplasm"/>
    <property type="evidence" value="ECO:0007669"/>
    <property type="project" value="TreeGrafter"/>
</dbReference>
<dbReference type="InterPro" id="IPR015915">
    <property type="entry name" value="Kelch-typ_b-propeller"/>
</dbReference>
<dbReference type="AlphaFoldDB" id="A0A2G9UDB8"/>
<dbReference type="GO" id="GO:0003682">
    <property type="term" value="F:chromatin binding"/>
    <property type="evidence" value="ECO:0007669"/>
    <property type="project" value="InterPro"/>
</dbReference>
<dbReference type="SUPFAM" id="SSF117281">
    <property type="entry name" value="Kelch motif"/>
    <property type="match status" value="1"/>
</dbReference>
<dbReference type="PANTHER" id="PTHR46461:SF1">
    <property type="entry name" value="KELCH DOMAIN-CONTAINING PROTEIN 3"/>
    <property type="match status" value="1"/>
</dbReference>
<gene>
    <name evidence="1" type="ORF">TELCIR_10005</name>
</gene>
<accession>A0A2G9UDB8</accession>
<dbReference type="Proteomes" id="UP000230423">
    <property type="component" value="Unassembled WGS sequence"/>
</dbReference>
<name>A0A2G9UDB8_TELCI</name>
<dbReference type="EMBL" id="KZ347198">
    <property type="protein sequence ID" value="PIO68211.1"/>
    <property type="molecule type" value="Genomic_DNA"/>
</dbReference>
<evidence type="ECO:0000313" key="2">
    <source>
        <dbReference type="Proteomes" id="UP000230423"/>
    </source>
</evidence>
<dbReference type="OrthoDB" id="432528at2759"/>
<dbReference type="PANTHER" id="PTHR46461">
    <property type="entry name" value="KELCH DOMAIN-CONTAINING PROTEIN 3"/>
    <property type="match status" value="1"/>
</dbReference>
<organism evidence="1 2">
    <name type="scientific">Teladorsagia circumcincta</name>
    <name type="common">Brown stomach worm</name>
    <name type="synonym">Ostertagia circumcincta</name>
    <dbReference type="NCBI Taxonomy" id="45464"/>
    <lineage>
        <taxon>Eukaryota</taxon>
        <taxon>Metazoa</taxon>
        <taxon>Ecdysozoa</taxon>
        <taxon>Nematoda</taxon>
        <taxon>Chromadorea</taxon>
        <taxon>Rhabditida</taxon>
        <taxon>Rhabditina</taxon>
        <taxon>Rhabditomorpha</taxon>
        <taxon>Strongyloidea</taxon>
        <taxon>Trichostrongylidae</taxon>
        <taxon>Teladorsagia</taxon>
    </lineage>
</organism>
<dbReference type="Gene3D" id="2.120.10.80">
    <property type="entry name" value="Kelch-type beta propeller"/>
    <property type="match status" value="2"/>
</dbReference>